<feature type="active site" description="Acyl-thioester intermediate" evidence="7">
    <location>
        <position position="142"/>
    </location>
</feature>
<dbReference type="PANTHER" id="PTHR20919">
    <property type="entry name" value="HOMOSERINE O-SUCCINYLTRANSFERASE"/>
    <property type="match status" value="1"/>
</dbReference>
<dbReference type="PIRSF" id="PIRSF000450">
    <property type="entry name" value="H_ser_succinyltr"/>
    <property type="match status" value="1"/>
</dbReference>
<dbReference type="Gene3D" id="3.40.50.880">
    <property type="match status" value="1"/>
</dbReference>
<sequence length="309" mass="36275">MPIIIPRDLPAFKILEKENIFVIDEKRATTQDIRALELAIVNLMPTKEKTETQLLRRIANTPLQVNVDLIQTKTHNSNNVSREHLDKFYISIEDVKNKKYDAMIITGAPVENLRFEDVDYWSEMIEIIEFARTNVYSTLFICWASQAALYHFYGIDKYELPNKVFGVFECEIDYKSAIVSGFDETFYIPHSRHTYCKLEDISKIKDLNIISSSKEVGLNIATSNDERFIFIAGHGEYDRDTLELEYLRDLERGLDIEIPINYYKNNKREDGIQVKWRAHNNLLFSNWLNYCVYQRTPYNIEEITEKNLG</sequence>
<name>A0ABR6TN61_9FIRM</name>
<dbReference type="Proteomes" id="UP000713904">
    <property type="component" value="Unassembled WGS sequence"/>
</dbReference>
<dbReference type="HAMAP" id="MF_00295">
    <property type="entry name" value="MetA_acyltransf"/>
    <property type="match status" value="1"/>
</dbReference>
<dbReference type="CDD" id="cd03131">
    <property type="entry name" value="GATase1_HTS"/>
    <property type="match status" value="1"/>
</dbReference>
<dbReference type="InterPro" id="IPR005697">
    <property type="entry name" value="HST_MetA"/>
</dbReference>
<feature type="site" description="Important for substrate specificity" evidence="7">
    <location>
        <position position="191"/>
    </location>
</feature>
<dbReference type="NCBIfam" id="TIGR01001">
    <property type="entry name" value="metA"/>
    <property type="match status" value="1"/>
</dbReference>
<feature type="active site" evidence="7">
    <location>
        <position position="236"/>
    </location>
</feature>
<evidence type="ECO:0000256" key="4">
    <source>
        <dbReference type="ARBA" id="ARBA00023167"/>
    </source>
</evidence>
<dbReference type="EMBL" id="JABGBW010000012">
    <property type="protein sequence ID" value="MBC2576760.1"/>
    <property type="molecule type" value="Genomic_DNA"/>
</dbReference>
<proteinExistence type="inferred from homology"/>
<comment type="pathway">
    <text evidence="7">Amino-acid biosynthesis; L-methionine biosynthesis via de novo pathway; O-acetyl-L-homoserine from L-homoserine: step 1/1.</text>
</comment>
<keyword evidence="9" id="KW-1185">Reference proteome</keyword>
<keyword evidence="3 7" id="KW-0808">Transferase</keyword>
<comment type="function">
    <text evidence="7">Transfers an acetyl group from acetyl-CoA to L-homoserine, forming acetyl-L-homoserine.</text>
</comment>
<reference evidence="8 9" key="1">
    <citation type="submission" date="2020-05" db="EMBL/GenBank/DDBJ databases">
        <title>Draft genome of xy-202 and genomic insight in genome of the genus Peptostreptococcus.</title>
        <authorList>
            <person name="Zhang Z."/>
        </authorList>
    </citation>
    <scope>NUCLEOTIDE SEQUENCE [LARGE SCALE GENOMIC DNA]</scope>
    <source>
        <strain evidence="8 9">DSM 27025</strain>
    </source>
</reference>
<evidence type="ECO:0000256" key="7">
    <source>
        <dbReference type="HAMAP-Rule" id="MF_00295"/>
    </source>
</evidence>
<feature type="binding site" evidence="7">
    <location>
        <position position="163"/>
    </location>
    <ligand>
        <name>substrate</name>
    </ligand>
</feature>
<feature type="site" description="Important for acyl-CoA specificity" evidence="7">
    <location>
        <position position="111"/>
    </location>
</feature>
<accession>A0ABR6TN61</accession>
<comment type="caution">
    <text evidence="8">The sequence shown here is derived from an EMBL/GenBank/DDBJ whole genome shotgun (WGS) entry which is preliminary data.</text>
</comment>
<dbReference type="RefSeq" id="WP_185624791.1">
    <property type="nucleotide sequence ID" value="NZ_JABGBW010000012.1"/>
</dbReference>
<organism evidence="8 9">
    <name type="scientific">Peptostreptococcus canis</name>
    <dbReference type="NCBI Taxonomy" id="1159213"/>
    <lineage>
        <taxon>Bacteria</taxon>
        <taxon>Bacillati</taxon>
        <taxon>Bacillota</taxon>
        <taxon>Clostridia</taxon>
        <taxon>Peptostreptococcales</taxon>
        <taxon>Peptostreptococcaceae</taxon>
        <taxon>Peptostreptococcus</taxon>
    </lineage>
</organism>
<dbReference type="EC" id="2.3.1.31" evidence="7"/>
<dbReference type="GO" id="GO:0008899">
    <property type="term" value="F:homoserine O-succinyltransferase activity"/>
    <property type="evidence" value="ECO:0007669"/>
    <property type="project" value="UniProtKB-EC"/>
</dbReference>
<evidence type="ECO:0000313" key="8">
    <source>
        <dbReference type="EMBL" id="MBC2576760.1"/>
    </source>
</evidence>
<dbReference type="SUPFAM" id="SSF52317">
    <property type="entry name" value="Class I glutamine amidotransferase-like"/>
    <property type="match status" value="1"/>
</dbReference>
<evidence type="ECO:0000256" key="5">
    <source>
        <dbReference type="ARBA" id="ARBA00023315"/>
    </source>
</evidence>
<comment type="subcellular location">
    <subcellularLocation>
        <location evidence="7">Cytoplasm</location>
    </subcellularLocation>
</comment>
<dbReference type="InterPro" id="IPR029062">
    <property type="entry name" value="Class_I_gatase-like"/>
</dbReference>
<keyword evidence="1 7" id="KW-0963">Cytoplasm</keyword>
<evidence type="ECO:0000256" key="3">
    <source>
        <dbReference type="ARBA" id="ARBA00022679"/>
    </source>
</evidence>
<comment type="catalytic activity">
    <reaction evidence="6 7">
        <text>L-homoserine + acetyl-CoA = O-acetyl-L-homoserine + CoA</text>
        <dbReference type="Rhea" id="RHEA:13701"/>
        <dbReference type="ChEBI" id="CHEBI:57287"/>
        <dbReference type="ChEBI" id="CHEBI:57288"/>
        <dbReference type="ChEBI" id="CHEBI:57476"/>
        <dbReference type="ChEBI" id="CHEBI:57716"/>
        <dbReference type="EC" id="2.3.1.31"/>
    </reaction>
</comment>
<comment type="caution">
    <text evidence="7">Lacks conserved residue(s) required for the propagation of feature annotation.</text>
</comment>
<dbReference type="InterPro" id="IPR033752">
    <property type="entry name" value="MetA_family"/>
</dbReference>
<dbReference type="PANTHER" id="PTHR20919:SF0">
    <property type="entry name" value="HOMOSERINE O-SUCCINYLTRANSFERASE"/>
    <property type="match status" value="1"/>
</dbReference>
<keyword evidence="5 7" id="KW-0012">Acyltransferase</keyword>
<evidence type="ECO:0000256" key="6">
    <source>
        <dbReference type="ARBA" id="ARBA00049043"/>
    </source>
</evidence>
<keyword evidence="2 7" id="KW-0028">Amino-acid biosynthesis</keyword>
<feature type="binding site" evidence="7">
    <location>
        <position position="248"/>
    </location>
    <ligand>
        <name>substrate</name>
    </ligand>
</feature>
<gene>
    <name evidence="8" type="primary">metA</name>
    <name evidence="7" type="synonym">metAA</name>
    <name evidence="8" type="ORF">HLB29_08765</name>
</gene>
<keyword evidence="4 7" id="KW-0486">Methionine biosynthesis</keyword>
<feature type="binding site" evidence="7">
    <location>
        <position position="191"/>
    </location>
    <ligand>
        <name>substrate</name>
    </ligand>
</feature>
<comment type="similarity">
    <text evidence="7">Belongs to the MetA family.</text>
</comment>
<feature type="active site" description="Proton acceptor" evidence="7">
    <location>
        <position position="234"/>
    </location>
</feature>
<dbReference type="Pfam" id="PF04204">
    <property type="entry name" value="HTS"/>
    <property type="match status" value="1"/>
</dbReference>
<protein>
    <recommendedName>
        <fullName evidence="7">Homoserine O-acetyltransferase</fullName>
        <shortName evidence="7">HAT</shortName>
        <ecNumber evidence="7">2.3.1.31</ecNumber>
    </recommendedName>
    <alternativeName>
        <fullName evidence="7">Homoserine transacetylase</fullName>
        <shortName evidence="7">HTA</shortName>
    </alternativeName>
</protein>
<evidence type="ECO:0000256" key="1">
    <source>
        <dbReference type="ARBA" id="ARBA00022490"/>
    </source>
</evidence>
<evidence type="ECO:0000256" key="2">
    <source>
        <dbReference type="ARBA" id="ARBA00022605"/>
    </source>
</evidence>
<evidence type="ECO:0000313" key="9">
    <source>
        <dbReference type="Proteomes" id="UP000713904"/>
    </source>
</evidence>